<dbReference type="KEGG" id="ppru:FDP22_02890"/>
<organism evidence="5 6">
    <name type="scientific">Paroceanicella profunda</name>
    <dbReference type="NCBI Taxonomy" id="2579971"/>
    <lineage>
        <taxon>Bacteria</taxon>
        <taxon>Pseudomonadati</taxon>
        <taxon>Pseudomonadota</taxon>
        <taxon>Alphaproteobacteria</taxon>
        <taxon>Rhodobacterales</taxon>
        <taxon>Paracoccaceae</taxon>
        <taxon>Paroceanicella</taxon>
    </lineage>
</organism>
<keyword evidence="3" id="KW-1133">Transmembrane helix</keyword>
<dbReference type="Pfam" id="PF01145">
    <property type="entry name" value="Band_7"/>
    <property type="match status" value="1"/>
</dbReference>
<dbReference type="SUPFAM" id="SSF117892">
    <property type="entry name" value="Band 7/SPFH domain"/>
    <property type="match status" value="1"/>
</dbReference>
<dbReference type="RefSeq" id="WP_138576367.1">
    <property type="nucleotide sequence ID" value="NZ_CP040818.1"/>
</dbReference>
<keyword evidence="3" id="KW-0472">Membrane</keyword>
<accession>A0A5B8FUC2</accession>
<protein>
    <recommendedName>
        <fullName evidence="4">Band 7 domain-containing protein</fullName>
    </recommendedName>
</protein>
<dbReference type="PANTHER" id="PTHR43327:SF10">
    <property type="entry name" value="STOMATIN-LIKE PROTEIN 2, MITOCHONDRIAL"/>
    <property type="match status" value="1"/>
</dbReference>
<dbReference type="Proteomes" id="UP000305888">
    <property type="component" value="Chromosome"/>
</dbReference>
<evidence type="ECO:0000259" key="4">
    <source>
        <dbReference type="SMART" id="SM00244"/>
    </source>
</evidence>
<gene>
    <name evidence="5" type="ORF">FDP22_02890</name>
</gene>
<dbReference type="InterPro" id="IPR001107">
    <property type="entry name" value="Band_7"/>
</dbReference>
<evidence type="ECO:0000256" key="3">
    <source>
        <dbReference type="SAM" id="Phobius"/>
    </source>
</evidence>
<evidence type="ECO:0000313" key="6">
    <source>
        <dbReference type="Proteomes" id="UP000305888"/>
    </source>
</evidence>
<evidence type="ECO:0000313" key="5">
    <source>
        <dbReference type="EMBL" id="QDL90824.1"/>
    </source>
</evidence>
<keyword evidence="3" id="KW-0812">Transmembrane</keyword>
<reference evidence="5 6" key="1">
    <citation type="submission" date="2019-06" db="EMBL/GenBank/DDBJ databases">
        <title>Genome sequence of Rhodobacteraceae bacterium D4M1.</title>
        <authorList>
            <person name="Cao J."/>
        </authorList>
    </citation>
    <scope>NUCLEOTIDE SEQUENCE [LARGE SCALE GENOMIC DNA]</scope>
    <source>
        <strain evidence="5 6">D4M1</strain>
    </source>
</reference>
<feature type="transmembrane region" description="Helical" evidence="3">
    <location>
        <begin position="6"/>
        <end position="26"/>
    </location>
</feature>
<feature type="domain" description="Band 7" evidence="4">
    <location>
        <begin position="22"/>
        <end position="182"/>
    </location>
</feature>
<dbReference type="PANTHER" id="PTHR43327">
    <property type="entry name" value="STOMATIN-LIKE PROTEIN 2, MITOCHONDRIAL"/>
    <property type="match status" value="1"/>
</dbReference>
<feature type="compositionally biased region" description="Pro residues" evidence="2">
    <location>
        <begin position="298"/>
        <end position="307"/>
    </location>
</feature>
<name>A0A5B8FUC2_9RHOB</name>
<evidence type="ECO:0000256" key="2">
    <source>
        <dbReference type="SAM" id="MobiDB-lite"/>
    </source>
</evidence>
<dbReference type="InterPro" id="IPR036013">
    <property type="entry name" value="Band_7/SPFH_dom_sf"/>
</dbReference>
<dbReference type="EMBL" id="CP040818">
    <property type="protein sequence ID" value="QDL90824.1"/>
    <property type="molecule type" value="Genomic_DNA"/>
</dbReference>
<comment type="subcellular location">
    <subcellularLocation>
        <location evidence="1">Membrane</location>
        <topology evidence="1">Single-pass membrane protein</topology>
    </subcellularLocation>
</comment>
<keyword evidence="6" id="KW-1185">Reference proteome</keyword>
<dbReference type="OrthoDB" id="9809197at2"/>
<dbReference type="Gene3D" id="3.30.479.30">
    <property type="entry name" value="Band 7 domain"/>
    <property type="match status" value="1"/>
</dbReference>
<proteinExistence type="predicted"/>
<feature type="region of interest" description="Disordered" evidence="2">
    <location>
        <begin position="290"/>
        <end position="314"/>
    </location>
</feature>
<sequence length="314" mass="34086">MLAENLAVLILAGGAVLALAASMIVITRERHVRMIETFGRFSSVRKAGLSFKLPWPIQHATANFSTKLREIGEEVEVKSSDNAFVVVPIRVQYRVKQGAERDAYYLLEYPADQIRSYVVNQVRSSASSQPFDALFRSRDFFETEIEATLTERMSGFGYHIENVLVDDPQPSAELRAAFDRVISSERLREAATNEGEAERIRMVARANADGEALQIKGEAYARFRKTVAEGNAEALKLFSGETGLGPEAGLQFFISINEMEAVTAAAEAGGKVVFVTGSAASAGGATMGMLAGAEEAPPRPAGPPPRPWDGTPER</sequence>
<evidence type="ECO:0000256" key="1">
    <source>
        <dbReference type="ARBA" id="ARBA00004167"/>
    </source>
</evidence>
<dbReference type="AlphaFoldDB" id="A0A5B8FUC2"/>
<dbReference type="SMART" id="SM00244">
    <property type="entry name" value="PHB"/>
    <property type="match status" value="1"/>
</dbReference>
<dbReference type="InterPro" id="IPR050710">
    <property type="entry name" value="Band7/mec-2_domain"/>
</dbReference>
<dbReference type="GO" id="GO:0016020">
    <property type="term" value="C:membrane"/>
    <property type="evidence" value="ECO:0007669"/>
    <property type="project" value="UniProtKB-SubCell"/>
</dbReference>